<evidence type="ECO:0000313" key="2">
    <source>
        <dbReference type="Proteomes" id="UP000039865"/>
    </source>
</evidence>
<organism evidence="1 2">
    <name type="scientific">Stylonychia lemnae</name>
    <name type="common">Ciliate</name>
    <dbReference type="NCBI Taxonomy" id="5949"/>
    <lineage>
        <taxon>Eukaryota</taxon>
        <taxon>Sar</taxon>
        <taxon>Alveolata</taxon>
        <taxon>Ciliophora</taxon>
        <taxon>Intramacronucleata</taxon>
        <taxon>Spirotrichea</taxon>
        <taxon>Stichotrichia</taxon>
        <taxon>Sporadotrichida</taxon>
        <taxon>Oxytrichidae</taxon>
        <taxon>Stylonychinae</taxon>
        <taxon>Stylonychia</taxon>
    </lineage>
</organism>
<protein>
    <recommendedName>
        <fullName evidence="3">LITAF domain-containing protein</fullName>
    </recommendedName>
</protein>
<sequence>MNGKGAPMPQVVYIGINGEAAHCPNCKSSTMIKTRRCSNWTWAVCCCLGGPASMTKDWAWQKEMKCLGCQHIVKV</sequence>
<dbReference type="Proteomes" id="UP000039865">
    <property type="component" value="Unassembled WGS sequence"/>
</dbReference>
<reference evidence="1 2" key="1">
    <citation type="submission" date="2014-06" db="EMBL/GenBank/DDBJ databases">
        <authorList>
            <person name="Swart Estienne"/>
        </authorList>
    </citation>
    <scope>NUCLEOTIDE SEQUENCE [LARGE SCALE GENOMIC DNA]</scope>
    <source>
        <strain evidence="1 2">130c</strain>
    </source>
</reference>
<keyword evidence="2" id="KW-1185">Reference proteome</keyword>
<dbReference type="InParanoid" id="A0A078A942"/>
<evidence type="ECO:0008006" key="3">
    <source>
        <dbReference type="Google" id="ProtNLM"/>
    </source>
</evidence>
<proteinExistence type="predicted"/>
<name>A0A078A942_STYLE</name>
<gene>
    <name evidence="1" type="primary">Contig19135.g926</name>
    <name evidence="1" type="ORF">STYLEM_7728</name>
</gene>
<accession>A0A078A942</accession>
<dbReference type="AlphaFoldDB" id="A0A078A942"/>
<evidence type="ECO:0000313" key="1">
    <source>
        <dbReference type="EMBL" id="CDW78744.1"/>
    </source>
</evidence>
<dbReference type="EMBL" id="CCKQ01007387">
    <property type="protein sequence ID" value="CDW78744.1"/>
    <property type="molecule type" value="Genomic_DNA"/>
</dbReference>